<dbReference type="Proteomes" id="UP000472971">
    <property type="component" value="Unassembled WGS sequence"/>
</dbReference>
<gene>
    <name evidence="2" type="ORF">G4D64_14745</name>
    <name evidence="1" type="ORF">H1Z61_14790</name>
</gene>
<organism evidence="2 3">
    <name type="scientific">Bacillus aquiflavi</name>
    <dbReference type="NCBI Taxonomy" id="2672567"/>
    <lineage>
        <taxon>Bacteria</taxon>
        <taxon>Bacillati</taxon>
        <taxon>Bacillota</taxon>
        <taxon>Bacilli</taxon>
        <taxon>Bacillales</taxon>
        <taxon>Bacillaceae</taxon>
        <taxon>Bacillus</taxon>
    </lineage>
</organism>
<evidence type="ECO:0000313" key="3">
    <source>
        <dbReference type="Proteomes" id="UP000472971"/>
    </source>
</evidence>
<evidence type="ECO:0000313" key="2">
    <source>
        <dbReference type="EMBL" id="NEY82729.1"/>
    </source>
</evidence>
<evidence type="ECO:0000313" key="1">
    <source>
        <dbReference type="EMBL" id="MBA4538364.1"/>
    </source>
</evidence>
<dbReference type="RefSeq" id="WP_163243128.1">
    <property type="nucleotide sequence ID" value="NZ_CP082780.1"/>
</dbReference>
<protein>
    <recommendedName>
        <fullName evidence="5">Efflux RND transporter permease subunit</fullName>
    </recommendedName>
</protein>
<name>A0A6B3VXA8_9BACI</name>
<proteinExistence type="predicted"/>
<evidence type="ECO:0000313" key="4">
    <source>
        <dbReference type="Proteomes" id="UP000570010"/>
    </source>
</evidence>
<evidence type="ECO:0008006" key="5">
    <source>
        <dbReference type="Google" id="ProtNLM"/>
    </source>
</evidence>
<reference evidence="1 4" key="2">
    <citation type="submission" date="2020-07" db="EMBL/GenBank/DDBJ databases">
        <authorList>
            <person name="Feng H."/>
        </authorList>
    </citation>
    <scope>NUCLEOTIDE SEQUENCE [LARGE SCALE GENOMIC DNA]</scope>
    <source>
        <strain evidence="1">S-12</strain>
        <strain evidence="4">s-12</strain>
    </source>
</reference>
<dbReference type="AlphaFoldDB" id="A0A6B3VXA8"/>
<comment type="caution">
    <text evidence="2">The sequence shown here is derived from an EMBL/GenBank/DDBJ whole genome shotgun (WGS) entry which is preliminary data.</text>
</comment>
<dbReference type="EMBL" id="JACEIO010000042">
    <property type="protein sequence ID" value="MBA4538364.1"/>
    <property type="molecule type" value="Genomic_DNA"/>
</dbReference>
<sequence length="64" mass="7139">METTSTIGNSTALIEIEEGRGDEVTKEIETAVHDLKGKLPADISVTQFSTNQSYEFFMDLSRKK</sequence>
<accession>A0A6B3VXA8</accession>
<dbReference type="EMBL" id="JAAIWN010000044">
    <property type="protein sequence ID" value="NEY82729.1"/>
    <property type="molecule type" value="Genomic_DNA"/>
</dbReference>
<keyword evidence="3" id="KW-1185">Reference proteome</keyword>
<reference evidence="2 3" key="1">
    <citation type="submission" date="2020-02" db="EMBL/GenBank/DDBJ databases">
        <title>Bacillus aquiflavi sp. nov., isolated from yellow water of strong flavor Chinese baijiu in Yibin region of China.</title>
        <authorList>
            <person name="Xie J."/>
        </authorList>
    </citation>
    <scope>NUCLEOTIDE SEQUENCE [LARGE SCALE GENOMIC DNA]</scope>
    <source>
        <strain evidence="2 3">3H-10</strain>
    </source>
</reference>
<dbReference type="Proteomes" id="UP000570010">
    <property type="component" value="Unassembled WGS sequence"/>
</dbReference>